<comment type="subcellular location">
    <subcellularLocation>
        <location evidence="1">Cell membrane</location>
        <topology evidence="1">Multi-pass membrane protein</topology>
    </subcellularLocation>
</comment>
<dbReference type="GO" id="GO:0005886">
    <property type="term" value="C:plasma membrane"/>
    <property type="evidence" value="ECO:0007669"/>
    <property type="project" value="UniProtKB-SubCell"/>
</dbReference>
<protein>
    <recommendedName>
        <fullName evidence="8">ABC3 transporter permease C-terminal domain-containing protein</fullName>
    </recommendedName>
</protein>
<accession>A0A1B7X394</accession>
<dbReference type="InterPro" id="IPR005891">
    <property type="entry name" value="DevC"/>
</dbReference>
<dbReference type="EMBL" id="LJOW01000043">
    <property type="protein sequence ID" value="OBQ43770.1"/>
    <property type="molecule type" value="Genomic_DNA"/>
</dbReference>
<evidence type="ECO:0000259" key="8">
    <source>
        <dbReference type="Pfam" id="PF02687"/>
    </source>
</evidence>
<evidence type="ECO:0000256" key="4">
    <source>
        <dbReference type="ARBA" id="ARBA00022692"/>
    </source>
</evidence>
<feature type="transmembrane region" description="Helical" evidence="7">
    <location>
        <begin position="264"/>
        <end position="287"/>
    </location>
</feature>
<keyword evidence="5 7" id="KW-1133">Transmembrane helix</keyword>
<dbReference type="PANTHER" id="PTHR43738:SF1">
    <property type="entry name" value="HEMIN TRANSPORT SYSTEM PERMEASE PROTEIN HRTB-RELATED"/>
    <property type="match status" value="1"/>
</dbReference>
<evidence type="ECO:0000256" key="7">
    <source>
        <dbReference type="SAM" id="Phobius"/>
    </source>
</evidence>
<evidence type="ECO:0000256" key="5">
    <source>
        <dbReference type="ARBA" id="ARBA00022989"/>
    </source>
</evidence>
<gene>
    <name evidence="9" type="ORF">AN484_10720</name>
</gene>
<dbReference type="NCBIfam" id="TIGR01185">
    <property type="entry name" value="devC"/>
    <property type="match status" value="1"/>
</dbReference>
<evidence type="ECO:0000313" key="9">
    <source>
        <dbReference type="EMBL" id="OBQ43770.1"/>
    </source>
</evidence>
<proteinExistence type="predicted"/>
<feature type="transmembrane region" description="Helical" evidence="7">
    <location>
        <begin position="20"/>
        <end position="39"/>
    </location>
</feature>
<evidence type="ECO:0000256" key="1">
    <source>
        <dbReference type="ARBA" id="ARBA00004651"/>
    </source>
</evidence>
<dbReference type="PATRIC" id="fig|1710896.3.peg.231"/>
<dbReference type="InterPro" id="IPR051125">
    <property type="entry name" value="ABC-4/HrtB_transporter"/>
</dbReference>
<feature type="transmembrane region" description="Helical" evidence="7">
    <location>
        <begin position="320"/>
        <end position="345"/>
    </location>
</feature>
<organism evidence="9 10">
    <name type="scientific">Aphanizomenon flos-aquae WA102</name>
    <dbReference type="NCBI Taxonomy" id="1710896"/>
    <lineage>
        <taxon>Bacteria</taxon>
        <taxon>Bacillati</taxon>
        <taxon>Cyanobacteriota</taxon>
        <taxon>Cyanophyceae</taxon>
        <taxon>Nostocales</taxon>
        <taxon>Aphanizomenonaceae</taxon>
        <taxon>Aphanizomenon</taxon>
    </lineage>
</organism>
<feature type="transmembrane region" description="Helical" evidence="7">
    <location>
        <begin position="357"/>
        <end position="375"/>
    </location>
</feature>
<evidence type="ECO:0000313" key="10">
    <source>
        <dbReference type="Proteomes" id="UP000092093"/>
    </source>
</evidence>
<name>A0A1B7X394_APHFL</name>
<feature type="domain" description="ABC3 transporter permease C-terminal" evidence="8">
    <location>
        <begin position="273"/>
        <end position="380"/>
    </location>
</feature>
<dbReference type="AlphaFoldDB" id="A0A1B7X394"/>
<comment type="caution">
    <text evidence="9">The sequence shown here is derived from an EMBL/GenBank/DDBJ whole genome shotgun (WGS) entry which is preliminary data.</text>
</comment>
<dbReference type="Proteomes" id="UP000092093">
    <property type="component" value="Unassembled WGS sequence"/>
</dbReference>
<dbReference type="Pfam" id="PF02687">
    <property type="entry name" value="FtsX"/>
    <property type="match status" value="1"/>
</dbReference>
<evidence type="ECO:0000256" key="6">
    <source>
        <dbReference type="ARBA" id="ARBA00023136"/>
    </source>
</evidence>
<evidence type="ECO:0000256" key="2">
    <source>
        <dbReference type="ARBA" id="ARBA00022448"/>
    </source>
</evidence>
<keyword evidence="2" id="KW-0813">Transport</keyword>
<evidence type="ECO:0000256" key="3">
    <source>
        <dbReference type="ARBA" id="ARBA00022475"/>
    </source>
</evidence>
<keyword evidence="6 7" id="KW-0472">Membrane</keyword>
<keyword evidence="4 7" id="KW-0812">Transmembrane</keyword>
<dbReference type="PANTHER" id="PTHR43738">
    <property type="entry name" value="ABC TRANSPORTER, MEMBRANE PROTEIN"/>
    <property type="match status" value="1"/>
</dbReference>
<dbReference type="PIRSF" id="PIRSF031773">
    <property type="entry name" value="DevC"/>
    <property type="match status" value="1"/>
</dbReference>
<dbReference type="InterPro" id="IPR003838">
    <property type="entry name" value="ABC3_permease_C"/>
</dbReference>
<keyword evidence="3" id="KW-1003">Cell membrane</keyword>
<sequence length="387" mass="43291">MYKYIPLAWIQLTYNKTRFVVAISGIAFATLLMFMQLGFQGALYKTAIDIHENFLADIVLTGPRTENLYDAGLHQTFTKRYLTQALQIEGVDSVAPLYIGFGHWKNPYGDNNHQILIFGFDPDKPCFDLTEINQNSEMLKRKDMILFDRLSKPAYGPIVDKFTQGQEIMTEINNQRVKVSGLFSMGGSIFSADGIAIASDFNFSKLMNRPLSKVSSGLIKIKKGADPDKVLKLLKAKFSGGVKVLSMKSYMELEKNYWKNGSPIGSIFTIGTIMGFIVGLVIVYQVLYSEVADNLEYYATLKAIGYGSKYFFKVIIQQSIILSLLGYIPGFLFSVLLYQAVVIIVRLPTQMEFGRAVIVLFLTTVMCSIAGMIATNKLRDGDPADIF</sequence>
<reference evidence="9 10" key="1">
    <citation type="submission" date="2015-09" db="EMBL/GenBank/DDBJ databases">
        <title>Aphanizomenon flos-aquae WA102.</title>
        <authorList>
            <person name="Driscoll C."/>
        </authorList>
    </citation>
    <scope>NUCLEOTIDE SEQUENCE [LARGE SCALE GENOMIC DNA]</scope>
    <source>
        <strain evidence="9">WA102</strain>
    </source>
</reference>